<name>A0A834IMU8_RHYFE</name>
<dbReference type="EMBL" id="JAACXV010000281">
    <property type="protein sequence ID" value="KAF7280615.1"/>
    <property type="molecule type" value="Genomic_DNA"/>
</dbReference>
<proteinExistence type="predicted"/>
<protein>
    <submittedName>
        <fullName evidence="2">Uncharacterized protein</fullName>
    </submittedName>
</protein>
<feature type="compositionally biased region" description="Basic residues" evidence="1">
    <location>
        <begin position="1"/>
        <end position="22"/>
    </location>
</feature>
<keyword evidence="3" id="KW-1185">Reference proteome</keyword>
<reference evidence="2" key="1">
    <citation type="submission" date="2020-08" db="EMBL/GenBank/DDBJ databases">
        <title>Genome sequencing and assembly of the red palm weevil Rhynchophorus ferrugineus.</title>
        <authorList>
            <person name="Dias G.B."/>
            <person name="Bergman C.M."/>
            <person name="Manee M."/>
        </authorList>
    </citation>
    <scope>NUCLEOTIDE SEQUENCE</scope>
    <source>
        <strain evidence="2">AA-2017</strain>
        <tissue evidence="2">Whole larva</tissue>
    </source>
</reference>
<accession>A0A834IMU8</accession>
<evidence type="ECO:0000313" key="3">
    <source>
        <dbReference type="Proteomes" id="UP000625711"/>
    </source>
</evidence>
<dbReference type="AlphaFoldDB" id="A0A834IMU8"/>
<evidence type="ECO:0000256" key="1">
    <source>
        <dbReference type="SAM" id="MobiDB-lite"/>
    </source>
</evidence>
<dbReference type="Proteomes" id="UP000625711">
    <property type="component" value="Unassembled WGS sequence"/>
</dbReference>
<feature type="region of interest" description="Disordered" evidence="1">
    <location>
        <begin position="1"/>
        <end position="37"/>
    </location>
</feature>
<gene>
    <name evidence="2" type="ORF">GWI33_005712</name>
</gene>
<organism evidence="2 3">
    <name type="scientific">Rhynchophorus ferrugineus</name>
    <name type="common">Red palm weevil</name>
    <name type="synonym">Curculio ferrugineus</name>
    <dbReference type="NCBI Taxonomy" id="354439"/>
    <lineage>
        <taxon>Eukaryota</taxon>
        <taxon>Metazoa</taxon>
        <taxon>Ecdysozoa</taxon>
        <taxon>Arthropoda</taxon>
        <taxon>Hexapoda</taxon>
        <taxon>Insecta</taxon>
        <taxon>Pterygota</taxon>
        <taxon>Neoptera</taxon>
        <taxon>Endopterygota</taxon>
        <taxon>Coleoptera</taxon>
        <taxon>Polyphaga</taxon>
        <taxon>Cucujiformia</taxon>
        <taxon>Curculionidae</taxon>
        <taxon>Dryophthorinae</taxon>
        <taxon>Rhynchophorus</taxon>
    </lineage>
</organism>
<comment type="caution">
    <text evidence="2">The sequence shown here is derived from an EMBL/GenBank/DDBJ whole genome shotgun (WGS) entry which is preliminary data.</text>
</comment>
<sequence length="126" mass="14173">MGHLSRGRFVNRCRRPGKKVNRRTGPTSVGAGGPSTGALGRSGGAINYFYRRGIRFVRERVRRIETRRVTGKEMVSREERWAGRRGLGDGKGRGYLFRNKFGVVLLFVFTILRVSKCESKGVNITV</sequence>
<evidence type="ECO:0000313" key="2">
    <source>
        <dbReference type="EMBL" id="KAF7280615.1"/>
    </source>
</evidence>